<reference evidence="1 2" key="1">
    <citation type="journal article" date="2014" name="Agronomy (Basel)">
        <title>A Draft Genome Sequence for Ensete ventricosum, the Drought-Tolerant Tree Against Hunger.</title>
        <authorList>
            <person name="Harrison J."/>
            <person name="Moore K.A."/>
            <person name="Paszkiewicz K."/>
            <person name="Jones T."/>
            <person name="Grant M."/>
            <person name="Ambacheew D."/>
            <person name="Muzemil S."/>
            <person name="Studholme D.J."/>
        </authorList>
    </citation>
    <scope>NUCLEOTIDE SEQUENCE [LARGE SCALE GENOMIC DNA]</scope>
</reference>
<accession>A0A426Y6J1</accession>
<proteinExistence type="predicted"/>
<protein>
    <submittedName>
        <fullName evidence="1">Uncharacterized protein</fullName>
    </submittedName>
</protein>
<evidence type="ECO:0000313" key="2">
    <source>
        <dbReference type="Proteomes" id="UP000287651"/>
    </source>
</evidence>
<dbReference type="EMBL" id="AMZH03014597">
    <property type="protein sequence ID" value="RRT47363.1"/>
    <property type="molecule type" value="Genomic_DNA"/>
</dbReference>
<organism evidence="1 2">
    <name type="scientific">Ensete ventricosum</name>
    <name type="common">Abyssinian banana</name>
    <name type="synonym">Musa ensete</name>
    <dbReference type="NCBI Taxonomy" id="4639"/>
    <lineage>
        <taxon>Eukaryota</taxon>
        <taxon>Viridiplantae</taxon>
        <taxon>Streptophyta</taxon>
        <taxon>Embryophyta</taxon>
        <taxon>Tracheophyta</taxon>
        <taxon>Spermatophyta</taxon>
        <taxon>Magnoliopsida</taxon>
        <taxon>Liliopsida</taxon>
        <taxon>Zingiberales</taxon>
        <taxon>Musaceae</taxon>
        <taxon>Ensete</taxon>
    </lineage>
</organism>
<evidence type="ECO:0000313" key="1">
    <source>
        <dbReference type="EMBL" id="RRT47363.1"/>
    </source>
</evidence>
<dbReference type="AlphaFoldDB" id="A0A426Y6J1"/>
<name>A0A426Y6J1_ENSVE</name>
<comment type="caution">
    <text evidence="1">The sequence shown here is derived from an EMBL/GenBank/DDBJ whole genome shotgun (WGS) entry which is preliminary data.</text>
</comment>
<gene>
    <name evidence="1" type="ORF">B296_00021014</name>
</gene>
<sequence length="72" mass="7622">MLGTTFARFLGSLTAPHVVDRAASRPPLATPSADQCVVPGFMAVLTRLGRPLTWPCRVQVSIQPGKPHDVAG</sequence>
<dbReference type="Proteomes" id="UP000287651">
    <property type="component" value="Unassembled WGS sequence"/>
</dbReference>